<dbReference type="Pfam" id="PF17123">
    <property type="entry name" value="zf-RING_11"/>
    <property type="match status" value="1"/>
</dbReference>
<feature type="region of interest" description="Disordered" evidence="2">
    <location>
        <begin position="629"/>
        <end position="663"/>
    </location>
</feature>
<evidence type="ECO:0000256" key="1">
    <source>
        <dbReference type="PROSITE-ProRule" id="PRU00175"/>
    </source>
</evidence>
<evidence type="ECO:0000313" key="6">
    <source>
        <dbReference type="Proteomes" id="UP001648503"/>
    </source>
</evidence>
<feature type="region of interest" description="Disordered" evidence="2">
    <location>
        <begin position="461"/>
        <end position="494"/>
    </location>
</feature>
<accession>A0ABQ8FIS1</accession>
<feature type="compositionally biased region" description="Polar residues" evidence="2">
    <location>
        <begin position="598"/>
        <end position="613"/>
    </location>
</feature>
<dbReference type="Gene3D" id="2.60.200.20">
    <property type="match status" value="1"/>
</dbReference>
<reference evidence="5 6" key="1">
    <citation type="submission" date="2021-02" db="EMBL/GenBank/DDBJ databases">
        <title>Variation within the Batrachochytrium salamandrivorans European outbreak.</title>
        <authorList>
            <person name="Kelly M."/>
            <person name="Pasmans F."/>
            <person name="Shea T.P."/>
            <person name="Munoz J.F."/>
            <person name="Carranza S."/>
            <person name="Cuomo C.A."/>
            <person name="Martel A."/>
        </authorList>
    </citation>
    <scope>NUCLEOTIDE SEQUENCE [LARGE SCALE GENOMIC DNA]</scope>
    <source>
        <strain evidence="5 6">AMFP18/2</strain>
    </source>
</reference>
<dbReference type="SUPFAM" id="SSF57850">
    <property type="entry name" value="RING/U-box"/>
    <property type="match status" value="1"/>
</dbReference>
<feature type="domain" description="RING-type" evidence="4">
    <location>
        <begin position="306"/>
        <end position="349"/>
    </location>
</feature>
<feature type="compositionally biased region" description="Polar residues" evidence="2">
    <location>
        <begin position="75"/>
        <end position="107"/>
    </location>
</feature>
<dbReference type="Proteomes" id="UP001648503">
    <property type="component" value="Unassembled WGS sequence"/>
</dbReference>
<gene>
    <name evidence="5" type="ORF">BASA50_003461</name>
</gene>
<feature type="region of interest" description="Disordered" evidence="2">
    <location>
        <begin position="1"/>
        <end position="38"/>
    </location>
</feature>
<protein>
    <recommendedName>
        <fullName evidence="7">FHA domain-containing protein</fullName>
    </recommendedName>
</protein>
<dbReference type="InterPro" id="IPR013083">
    <property type="entry name" value="Znf_RING/FYVE/PHD"/>
</dbReference>
<dbReference type="PROSITE" id="PS50089">
    <property type="entry name" value="ZF_RING_2"/>
    <property type="match status" value="1"/>
</dbReference>
<feature type="region of interest" description="Disordered" evidence="2">
    <location>
        <begin position="507"/>
        <end position="573"/>
    </location>
</feature>
<evidence type="ECO:0000259" key="3">
    <source>
        <dbReference type="PROSITE" id="PS50006"/>
    </source>
</evidence>
<dbReference type="Pfam" id="PF00498">
    <property type="entry name" value="FHA"/>
    <property type="match status" value="1"/>
</dbReference>
<dbReference type="InterPro" id="IPR051176">
    <property type="entry name" value="Cent_Immune-Sig_Mod"/>
</dbReference>
<dbReference type="Gene3D" id="3.30.40.10">
    <property type="entry name" value="Zinc/RING finger domain, C3HC4 (zinc finger)"/>
    <property type="match status" value="1"/>
</dbReference>
<dbReference type="InterPro" id="IPR008984">
    <property type="entry name" value="SMAD_FHA_dom_sf"/>
</dbReference>
<feature type="compositionally biased region" description="Polar residues" evidence="2">
    <location>
        <begin position="20"/>
        <end position="38"/>
    </location>
</feature>
<feature type="region of interest" description="Disordered" evidence="2">
    <location>
        <begin position="390"/>
        <end position="433"/>
    </location>
</feature>
<evidence type="ECO:0008006" key="7">
    <source>
        <dbReference type="Google" id="ProtNLM"/>
    </source>
</evidence>
<name>A0ABQ8FIS1_9FUNG</name>
<evidence type="ECO:0000259" key="4">
    <source>
        <dbReference type="PROSITE" id="PS50089"/>
    </source>
</evidence>
<proteinExistence type="predicted"/>
<dbReference type="SUPFAM" id="SSF49879">
    <property type="entry name" value="SMAD/FHA domain"/>
    <property type="match status" value="1"/>
</dbReference>
<feature type="region of interest" description="Disordered" evidence="2">
    <location>
        <begin position="587"/>
        <end position="617"/>
    </location>
</feature>
<feature type="compositionally biased region" description="Low complexity" evidence="2">
    <location>
        <begin position="461"/>
        <end position="486"/>
    </location>
</feature>
<evidence type="ECO:0000256" key="2">
    <source>
        <dbReference type="SAM" id="MobiDB-lite"/>
    </source>
</evidence>
<dbReference type="PROSITE" id="PS50006">
    <property type="entry name" value="FHA_DOMAIN"/>
    <property type="match status" value="1"/>
</dbReference>
<dbReference type="PANTHER" id="PTHR15715:SF37">
    <property type="entry name" value="LD47843P"/>
    <property type="match status" value="1"/>
</dbReference>
<keyword evidence="1" id="KW-0479">Metal-binding</keyword>
<feature type="region of interest" description="Disordered" evidence="2">
    <location>
        <begin position="71"/>
        <end position="126"/>
    </location>
</feature>
<keyword evidence="6" id="KW-1185">Reference proteome</keyword>
<keyword evidence="1" id="KW-0863">Zinc-finger</keyword>
<feature type="domain" description="FHA" evidence="3">
    <location>
        <begin position="150"/>
        <end position="217"/>
    </location>
</feature>
<feature type="compositionally biased region" description="Polar residues" evidence="2">
    <location>
        <begin position="415"/>
        <end position="428"/>
    </location>
</feature>
<dbReference type="SMART" id="SM00240">
    <property type="entry name" value="FHA"/>
    <property type="match status" value="1"/>
</dbReference>
<comment type="caution">
    <text evidence="5">The sequence shown here is derived from an EMBL/GenBank/DDBJ whole genome shotgun (WGS) entry which is preliminary data.</text>
</comment>
<dbReference type="InterPro" id="IPR000253">
    <property type="entry name" value="FHA_dom"/>
</dbReference>
<evidence type="ECO:0000313" key="5">
    <source>
        <dbReference type="EMBL" id="KAH6598954.1"/>
    </source>
</evidence>
<feature type="compositionally biased region" description="Basic and acidic residues" evidence="2">
    <location>
        <begin position="10"/>
        <end position="19"/>
    </location>
</feature>
<feature type="compositionally biased region" description="Polar residues" evidence="2">
    <location>
        <begin position="654"/>
        <end position="663"/>
    </location>
</feature>
<keyword evidence="1" id="KW-0862">Zinc</keyword>
<dbReference type="InterPro" id="IPR001841">
    <property type="entry name" value="Znf_RING"/>
</dbReference>
<organism evidence="5 6">
    <name type="scientific">Batrachochytrium salamandrivorans</name>
    <dbReference type="NCBI Taxonomy" id="1357716"/>
    <lineage>
        <taxon>Eukaryota</taxon>
        <taxon>Fungi</taxon>
        <taxon>Fungi incertae sedis</taxon>
        <taxon>Chytridiomycota</taxon>
        <taxon>Chytridiomycota incertae sedis</taxon>
        <taxon>Chytridiomycetes</taxon>
        <taxon>Rhizophydiales</taxon>
        <taxon>Rhizophydiales incertae sedis</taxon>
        <taxon>Batrachochytrium</taxon>
    </lineage>
</organism>
<feature type="compositionally biased region" description="Gly residues" evidence="2">
    <location>
        <begin position="403"/>
        <end position="414"/>
    </location>
</feature>
<dbReference type="SMART" id="SM00184">
    <property type="entry name" value="RING"/>
    <property type="match status" value="1"/>
</dbReference>
<dbReference type="PANTHER" id="PTHR15715">
    <property type="entry name" value="CENTROSOMAL PROTEIN OF 170 KDA"/>
    <property type="match status" value="1"/>
</dbReference>
<dbReference type="EMBL" id="JAFCIX010000093">
    <property type="protein sequence ID" value="KAH6598954.1"/>
    <property type="molecule type" value="Genomic_DNA"/>
</dbReference>
<sequence length="810" mass="86794">MSYSSPADSARVEQTDNDSKFLNNRNLDGSNPPISLQLQAVDTKAGVVARTRQESLSAPDEIQISVGSMEHDSLLSPTTPNEPFSYQQQEQVKESQSPTPSSLQNNSDLERADDGSNSPLRFQLIPVSDTPGRPVIGEVLERAVKQGSIISIGRQVMRDGQPVIASTRGNRTPTSCDVWFVSKVVSRLHAEMWVKDAQLYIKDIGSSSGTFLNRMRLSPSGKESRPYPIKENDVLQFGVDFKGKTEDIYKSVMLKVGFYDQSWIESQKQKANPSRFSAALRSLLAATNPYAITSNDSSHDNGPSECCICIGEIAPYQALFIAPCSHCYHYKCVATIVVQSAMFQCPLCRQVANLTASVSSDSLQEKLVVYDAKQMIAEFSDTVAQGGVLGSTGEGLNDSGSRPNGGRGSLGGSGTATTKPTTLSTGFFSSLRRKSGQDTAGTITVGNTGADLGGAKTTSTAIASSSSSTHGQATISPSPSAAATSSGNNQRRSFTSKAEHLFESLKFGGRKSGTDGMLKAQTTDPTNPRHGMDAGNRVAHVEESGSEGDSTVPSAIMRGADNETNERKGRKRTLSVKIGQFLLKTSGGALGSNDGPGSASSPLSSNQSVSDNPMSVHKPESALRVELHTMPSPQDDPQDGDFLIPLYNHHGLDNSPSDSPQMQTNLELSPLSRTHAPYQRTHPSLSQPSNLGAATVTSTQRNSNQENREIHVLMHESLSTDNTEETEEYLVMKHNRTYAAQSGEALSGTVDDGELLVSHLSRQPRILQPERMGMGLHLEVGEPVDAINISDAVAQDPNQPPQIVDTCAFS</sequence>